<feature type="transmembrane region" description="Helical" evidence="7">
    <location>
        <begin position="140"/>
        <end position="163"/>
    </location>
</feature>
<dbReference type="AlphaFoldDB" id="A0A810Q941"/>
<dbReference type="KEGG" id="vcop:MM50RIKEN_18040"/>
<dbReference type="PANTHER" id="PTHR11119">
    <property type="entry name" value="XANTHINE-URACIL / VITAMIN C PERMEASE FAMILY MEMBER"/>
    <property type="match status" value="1"/>
</dbReference>
<dbReference type="NCBIfam" id="TIGR00801">
    <property type="entry name" value="ncs2"/>
    <property type="match status" value="1"/>
</dbReference>
<feature type="transmembrane region" description="Helical" evidence="7">
    <location>
        <begin position="244"/>
        <end position="265"/>
    </location>
</feature>
<gene>
    <name evidence="8" type="ORF">MM50RIKEN_18040</name>
</gene>
<keyword evidence="4 7" id="KW-0812">Transmembrane</keyword>
<evidence type="ECO:0000313" key="8">
    <source>
        <dbReference type="EMBL" id="BCK82041.1"/>
    </source>
</evidence>
<accession>A0A810Q941</accession>
<dbReference type="Proteomes" id="UP000681035">
    <property type="component" value="Chromosome"/>
</dbReference>
<feature type="transmembrane region" description="Helical" evidence="7">
    <location>
        <begin position="21"/>
        <end position="42"/>
    </location>
</feature>
<dbReference type="RefSeq" id="WP_213540659.1">
    <property type="nucleotide sequence ID" value="NZ_AP023418.1"/>
</dbReference>
<keyword evidence="6 7" id="KW-0472">Membrane</keyword>
<keyword evidence="5 7" id="KW-1133">Transmembrane helix</keyword>
<dbReference type="Pfam" id="PF00860">
    <property type="entry name" value="Xan_ur_permease"/>
    <property type="match status" value="1"/>
</dbReference>
<dbReference type="InterPro" id="IPR006043">
    <property type="entry name" value="NCS2"/>
</dbReference>
<comment type="similarity">
    <text evidence="2">Belongs to the nucleobase:cation symporter-2 (NCS2) (TC 2.A.40) family.</text>
</comment>
<dbReference type="GO" id="GO:0005886">
    <property type="term" value="C:plasma membrane"/>
    <property type="evidence" value="ECO:0007669"/>
    <property type="project" value="UniProtKB-ARBA"/>
</dbReference>
<feature type="transmembrane region" description="Helical" evidence="7">
    <location>
        <begin position="330"/>
        <end position="347"/>
    </location>
</feature>
<feature type="transmembrane region" description="Helical" evidence="7">
    <location>
        <begin position="48"/>
        <end position="69"/>
    </location>
</feature>
<feature type="transmembrane region" description="Helical" evidence="7">
    <location>
        <begin position="418"/>
        <end position="438"/>
    </location>
</feature>
<reference evidence="8" key="1">
    <citation type="submission" date="2020-09" db="EMBL/GenBank/DDBJ databases">
        <title>New species isolated from human feces.</title>
        <authorList>
            <person name="Kitahara M."/>
            <person name="Shigeno Y."/>
            <person name="Shime M."/>
            <person name="Matsumoto Y."/>
            <person name="Nakamura S."/>
            <person name="Motooka D."/>
            <person name="Fukuoka S."/>
            <person name="Nishikawa H."/>
            <person name="Benno Y."/>
        </authorList>
    </citation>
    <scope>NUCLEOTIDE SEQUENCE</scope>
    <source>
        <strain evidence="8">MM50</strain>
    </source>
</reference>
<evidence type="ECO:0000256" key="1">
    <source>
        <dbReference type="ARBA" id="ARBA00004141"/>
    </source>
</evidence>
<dbReference type="EMBL" id="AP023418">
    <property type="protein sequence ID" value="BCK82041.1"/>
    <property type="molecule type" value="Genomic_DNA"/>
</dbReference>
<evidence type="ECO:0000256" key="2">
    <source>
        <dbReference type="ARBA" id="ARBA00008821"/>
    </source>
</evidence>
<evidence type="ECO:0000256" key="6">
    <source>
        <dbReference type="ARBA" id="ARBA00023136"/>
    </source>
</evidence>
<keyword evidence="9" id="KW-1185">Reference proteome</keyword>
<evidence type="ECO:0000256" key="5">
    <source>
        <dbReference type="ARBA" id="ARBA00022989"/>
    </source>
</evidence>
<keyword evidence="3" id="KW-0813">Transport</keyword>
<protein>
    <submittedName>
        <fullName evidence="8">Uracil permease</fullName>
    </submittedName>
</protein>
<feature type="transmembrane region" description="Helical" evidence="7">
    <location>
        <begin position="391"/>
        <end position="412"/>
    </location>
</feature>
<evidence type="ECO:0000313" key="9">
    <source>
        <dbReference type="Proteomes" id="UP000681035"/>
    </source>
</evidence>
<proteinExistence type="inferred from homology"/>
<evidence type="ECO:0000256" key="7">
    <source>
        <dbReference type="SAM" id="Phobius"/>
    </source>
</evidence>
<dbReference type="GO" id="GO:0015205">
    <property type="term" value="F:nucleobase transmembrane transporter activity"/>
    <property type="evidence" value="ECO:0007669"/>
    <property type="project" value="UniProtKB-ARBA"/>
</dbReference>
<comment type="subcellular location">
    <subcellularLocation>
        <location evidence="1">Membrane</location>
        <topology evidence="1">Multi-pass membrane protein</topology>
    </subcellularLocation>
</comment>
<feature type="transmembrane region" description="Helical" evidence="7">
    <location>
        <begin position="169"/>
        <end position="186"/>
    </location>
</feature>
<feature type="transmembrane region" description="Helical" evidence="7">
    <location>
        <begin position="353"/>
        <end position="379"/>
    </location>
</feature>
<organism evidence="8 9">
    <name type="scientific">Vescimonas coprocola</name>
    <dbReference type="NCBI Taxonomy" id="2714355"/>
    <lineage>
        <taxon>Bacteria</taxon>
        <taxon>Bacillati</taxon>
        <taxon>Bacillota</taxon>
        <taxon>Clostridia</taxon>
        <taxon>Eubacteriales</taxon>
        <taxon>Oscillospiraceae</taxon>
        <taxon>Vescimonas</taxon>
    </lineage>
</organism>
<name>A0A810Q941_9FIRM</name>
<dbReference type="InterPro" id="IPR006042">
    <property type="entry name" value="Xan_ur_permease"/>
</dbReference>
<evidence type="ECO:0000256" key="3">
    <source>
        <dbReference type="ARBA" id="ARBA00022448"/>
    </source>
</evidence>
<feature type="transmembrane region" description="Helical" evidence="7">
    <location>
        <begin position="193"/>
        <end position="216"/>
    </location>
</feature>
<sequence length="460" mass="47746">MNKKLGHDAIYDARELGVPRMLLLGLQHLFAMFGATVLVPILVQGYGLPLSIQTTLLFAGLGTLLFHVCTKLKVPAFLGSSFAYLGGFQAMATLNAGRYATMSDSDKLAYAMGGIVVAGLLYLVLALLFKLVGAQKVMRFFPPIVTGPMIILIGLNLAGTAVSNASTCWWLALVAIGIIIVANIWGKGMVKIIPILLGVVGSYLVALVATLCGAQLPDANGVMQPLINFSAVKSASFVGLQQFVLAKFDLTAILVMAPIAIAAMMEHIGDISAISSTTGKNFIADPGLHRTLLGDGLATALAGAFGGPANTTYGENTGVLALSKVYDPRVVRLAAVYAIILSFSPKFDALVNSIPTAIVGGVSFILYGMISAVGVRNVVENRVDLTKSRNLIIAAVIFVCGLGFSATGGITFTVGSASITLTGLAIAALAGVILNAVLPGNDYRFGTDPVGDKSADLGSY</sequence>
<evidence type="ECO:0000256" key="4">
    <source>
        <dbReference type="ARBA" id="ARBA00022692"/>
    </source>
</evidence>
<feature type="transmembrane region" description="Helical" evidence="7">
    <location>
        <begin position="108"/>
        <end position="128"/>
    </location>
</feature>
<feature type="transmembrane region" description="Helical" evidence="7">
    <location>
        <begin position="76"/>
        <end position="96"/>
    </location>
</feature>